<dbReference type="PANTHER" id="PTHR43227">
    <property type="entry name" value="BLL4140 PROTEIN"/>
    <property type="match status" value="1"/>
</dbReference>
<comment type="caution">
    <text evidence="9">The sequence shown here is derived from an EMBL/GenBank/DDBJ whole genome shotgun (WGS) entry which is preliminary data.</text>
</comment>
<name>A0A2V3Y5Y2_9FIRM</name>
<keyword evidence="3" id="KW-1003">Cell membrane</keyword>
<evidence type="ECO:0000256" key="3">
    <source>
        <dbReference type="ARBA" id="ARBA00022475"/>
    </source>
</evidence>
<keyword evidence="6 7" id="KW-0472">Membrane</keyword>
<evidence type="ECO:0000256" key="5">
    <source>
        <dbReference type="ARBA" id="ARBA00022989"/>
    </source>
</evidence>
<keyword evidence="10" id="KW-1185">Reference proteome</keyword>
<comment type="similarity">
    <text evidence="7">Belongs to the binding-protein-dependent transport system permease family.</text>
</comment>
<feature type="transmembrane region" description="Helical" evidence="7">
    <location>
        <begin position="26"/>
        <end position="46"/>
    </location>
</feature>
<dbReference type="InterPro" id="IPR050809">
    <property type="entry name" value="UgpAE/MalFG_permease"/>
</dbReference>
<keyword evidence="2 7" id="KW-0813">Transport</keyword>
<feature type="transmembrane region" description="Helical" evidence="7">
    <location>
        <begin position="122"/>
        <end position="145"/>
    </location>
</feature>
<accession>A0A2V3Y5Y2</accession>
<evidence type="ECO:0000259" key="8">
    <source>
        <dbReference type="PROSITE" id="PS50928"/>
    </source>
</evidence>
<dbReference type="GO" id="GO:0005886">
    <property type="term" value="C:plasma membrane"/>
    <property type="evidence" value="ECO:0007669"/>
    <property type="project" value="UniProtKB-SubCell"/>
</dbReference>
<dbReference type="AlphaFoldDB" id="A0A2V3Y5Y2"/>
<dbReference type="InterPro" id="IPR035906">
    <property type="entry name" value="MetI-like_sf"/>
</dbReference>
<comment type="subcellular location">
    <subcellularLocation>
        <location evidence="1 7">Cell membrane</location>
        <topology evidence="1 7">Multi-pass membrane protein</topology>
    </subcellularLocation>
</comment>
<dbReference type="CDD" id="cd06261">
    <property type="entry name" value="TM_PBP2"/>
    <property type="match status" value="1"/>
</dbReference>
<dbReference type="GeneID" id="86061628"/>
<organism evidence="9 10">
    <name type="scientific">Hungatella effluvii</name>
    <dbReference type="NCBI Taxonomy" id="1096246"/>
    <lineage>
        <taxon>Bacteria</taxon>
        <taxon>Bacillati</taxon>
        <taxon>Bacillota</taxon>
        <taxon>Clostridia</taxon>
        <taxon>Lachnospirales</taxon>
        <taxon>Lachnospiraceae</taxon>
        <taxon>Hungatella</taxon>
    </lineage>
</organism>
<proteinExistence type="inferred from homology"/>
<feature type="transmembrane region" description="Helical" evidence="7">
    <location>
        <begin position="219"/>
        <end position="237"/>
    </location>
</feature>
<feature type="transmembrane region" description="Helical" evidence="7">
    <location>
        <begin position="186"/>
        <end position="207"/>
    </location>
</feature>
<dbReference type="PROSITE" id="PS50928">
    <property type="entry name" value="ABC_TM1"/>
    <property type="match status" value="1"/>
</dbReference>
<evidence type="ECO:0000256" key="7">
    <source>
        <dbReference type="RuleBase" id="RU363032"/>
    </source>
</evidence>
<keyword evidence="5 7" id="KW-1133">Transmembrane helix</keyword>
<evidence type="ECO:0000256" key="2">
    <source>
        <dbReference type="ARBA" id="ARBA00022448"/>
    </source>
</evidence>
<dbReference type="RefSeq" id="WP_110323069.1">
    <property type="nucleotide sequence ID" value="NZ_JAQETU010000018.1"/>
</dbReference>
<dbReference type="Gene3D" id="1.10.3720.10">
    <property type="entry name" value="MetI-like"/>
    <property type="match status" value="1"/>
</dbReference>
<reference evidence="9 10" key="1">
    <citation type="submission" date="2018-05" db="EMBL/GenBank/DDBJ databases">
        <title>Genomic Encyclopedia of Type Strains, Phase IV (KMG-IV): sequencing the most valuable type-strain genomes for metagenomic binning, comparative biology and taxonomic classification.</title>
        <authorList>
            <person name="Goeker M."/>
        </authorList>
    </citation>
    <scope>NUCLEOTIDE SEQUENCE [LARGE SCALE GENOMIC DNA]</scope>
    <source>
        <strain evidence="9 10">DSM 24995</strain>
    </source>
</reference>
<evidence type="ECO:0000313" key="10">
    <source>
        <dbReference type="Proteomes" id="UP000248057"/>
    </source>
</evidence>
<evidence type="ECO:0000313" key="9">
    <source>
        <dbReference type="EMBL" id="PXX53748.1"/>
    </source>
</evidence>
<keyword evidence="4 7" id="KW-0812">Transmembrane</keyword>
<feature type="domain" description="ABC transmembrane type-1" evidence="8">
    <location>
        <begin position="86"/>
        <end position="300"/>
    </location>
</feature>
<dbReference type="Pfam" id="PF00528">
    <property type="entry name" value="BPD_transp_1"/>
    <property type="match status" value="1"/>
</dbReference>
<dbReference type="EMBL" id="QJKD01000005">
    <property type="protein sequence ID" value="PXX53748.1"/>
    <property type="molecule type" value="Genomic_DNA"/>
</dbReference>
<dbReference type="Proteomes" id="UP000248057">
    <property type="component" value="Unassembled WGS sequence"/>
</dbReference>
<evidence type="ECO:0000256" key="6">
    <source>
        <dbReference type="ARBA" id="ARBA00023136"/>
    </source>
</evidence>
<dbReference type="SUPFAM" id="SSF161098">
    <property type="entry name" value="MetI-like"/>
    <property type="match status" value="1"/>
</dbReference>
<feature type="transmembrane region" description="Helical" evidence="7">
    <location>
        <begin position="90"/>
        <end position="110"/>
    </location>
</feature>
<sequence length="313" mass="35879">MRREKKRKQEEAFAVRLKKDFIRYRYIYLMLLPVVIYYAVFCYGPMSKIVIAFQNFKPALGISGSKWVGMKYFIDFFTGPYAWRLIRNTLLLNILQIILAFPVPIILALLINEIQCRPYKKLVQTVSYMPHFISLVVMCSLLLTFSRSDGIFNDFLALFGVERSNLMANAKLFRPMYVLSGIWQEAGWGSIIYLATLSTIDPGLYEAATIDGASRFQRMLYVSFPGLVPIIIVQLIMRVGNILTMGFEKVFLLYNPLTYETADIISTYIYRQGLELTNYSYGTAVGLFNSAVNLLILVLANRLSRKATGESLW</sequence>
<dbReference type="PANTHER" id="PTHR43227:SF11">
    <property type="entry name" value="BLL4140 PROTEIN"/>
    <property type="match status" value="1"/>
</dbReference>
<evidence type="ECO:0000256" key="1">
    <source>
        <dbReference type="ARBA" id="ARBA00004651"/>
    </source>
</evidence>
<feature type="transmembrane region" description="Helical" evidence="7">
    <location>
        <begin position="279"/>
        <end position="300"/>
    </location>
</feature>
<protein>
    <submittedName>
        <fullName evidence="9">Putative aldouronate transport system permease protein</fullName>
    </submittedName>
</protein>
<dbReference type="InterPro" id="IPR000515">
    <property type="entry name" value="MetI-like"/>
</dbReference>
<gene>
    <name evidence="9" type="ORF">DFR60_105237</name>
</gene>
<evidence type="ECO:0000256" key="4">
    <source>
        <dbReference type="ARBA" id="ARBA00022692"/>
    </source>
</evidence>
<dbReference type="GO" id="GO:0055085">
    <property type="term" value="P:transmembrane transport"/>
    <property type="evidence" value="ECO:0007669"/>
    <property type="project" value="InterPro"/>
</dbReference>